<dbReference type="GO" id="GO:0006508">
    <property type="term" value="P:proteolysis"/>
    <property type="evidence" value="ECO:0007669"/>
    <property type="project" value="UniProtKB-KW"/>
</dbReference>
<dbReference type="Pfam" id="PF13365">
    <property type="entry name" value="Trypsin_2"/>
    <property type="match status" value="1"/>
</dbReference>
<dbReference type="Gene3D" id="2.30.42.10">
    <property type="match status" value="1"/>
</dbReference>
<evidence type="ECO:0000259" key="4">
    <source>
        <dbReference type="PROSITE" id="PS50106"/>
    </source>
</evidence>
<name>E6PFP8_9ZZZZ</name>
<keyword evidence="3" id="KW-0378">Hydrolase</keyword>
<evidence type="ECO:0000256" key="2">
    <source>
        <dbReference type="ARBA" id="ARBA00022670"/>
    </source>
</evidence>
<dbReference type="Pfam" id="PF13180">
    <property type="entry name" value="PDZ_2"/>
    <property type="match status" value="1"/>
</dbReference>
<protein>
    <submittedName>
        <fullName evidence="5">Putative peptidase S1</fullName>
    </submittedName>
</protein>
<keyword evidence="2" id="KW-0645">Protease</keyword>
<evidence type="ECO:0000313" key="5">
    <source>
        <dbReference type="EMBL" id="CBH75285.1"/>
    </source>
</evidence>
<dbReference type="EMBL" id="CABL01000008">
    <property type="protein sequence ID" value="CBH75285.1"/>
    <property type="molecule type" value="Genomic_DNA"/>
</dbReference>
<dbReference type="InterPro" id="IPR001940">
    <property type="entry name" value="Peptidase_S1C"/>
</dbReference>
<accession>E6PFP8</accession>
<evidence type="ECO:0000256" key="1">
    <source>
        <dbReference type="ARBA" id="ARBA00010541"/>
    </source>
</evidence>
<dbReference type="PANTHER" id="PTHR22939">
    <property type="entry name" value="SERINE PROTEASE FAMILY S1C HTRA-RELATED"/>
    <property type="match status" value="1"/>
</dbReference>
<dbReference type="GO" id="GO:0004252">
    <property type="term" value="F:serine-type endopeptidase activity"/>
    <property type="evidence" value="ECO:0007669"/>
    <property type="project" value="InterPro"/>
</dbReference>
<proteinExistence type="inferred from homology"/>
<comment type="caution">
    <text evidence="5">The sequence shown here is derived from an EMBL/GenBank/DDBJ whole genome shotgun (WGS) entry which is preliminary data.</text>
</comment>
<gene>
    <name evidence="5" type="ORF">CARN1_1302</name>
</gene>
<dbReference type="SUPFAM" id="SSF50494">
    <property type="entry name" value="Trypsin-like serine proteases"/>
    <property type="match status" value="1"/>
</dbReference>
<dbReference type="PRINTS" id="PR00834">
    <property type="entry name" value="PROTEASES2C"/>
</dbReference>
<organism evidence="5">
    <name type="scientific">mine drainage metagenome</name>
    <dbReference type="NCBI Taxonomy" id="410659"/>
    <lineage>
        <taxon>unclassified sequences</taxon>
        <taxon>metagenomes</taxon>
        <taxon>ecological metagenomes</taxon>
    </lineage>
</organism>
<reference evidence="5" key="1">
    <citation type="submission" date="2009-10" db="EMBL/GenBank/DDBJ databases">
        <title>Diversity of trophic interactions inside an arsenic-rich microbial ecosystem.</title>
        <authorList>
            <person name="Bertin P.N."/>
            <person name="Heinrich-Salmeron A."/>
            <person name="Pelletier E."/>
            <person name="Goulhen-Chollet F."/>
            <person name="Arsene-Ploetze F."/>
            <person name="Gallien S."/>
            <person name="Calteau A."/>
            <person name="Vallenet D."/>
            <person name="Casiot C."/>
            <person name="Chane-Woon-Ming B."/>
            <person name="Giloteaux L."/>
            <person name="Barakat M."/>
            <person name="Bonnefoy V."/>
            <person name="Bruneel O."/>
            <person name="Chandler M."/>
            <person name="Cleiss J."/>
            <person name="Duran R."/>
            <person name="Elbaz-Poulichet F."/>
            <person name="Fonknechten N."/>
            <person name="Lauga B."/>
            <person name="Mornico D."/>
            <person name="Ortet P."/>
            <person name="Schaeffer C."/>
            <person name="Siguier P."/>
            <person name="Alexander Thil Smith A."/>
            <person name="Van Dorsselaer A."/>
            <person name="Weissenbach J."/>
            <person name="Medigue C."/>
            <person name="Le Paslier D."/>
        </authorList>
    </citation>
    <scope>NUCLEOTIDE SEQUENCE</scope>
</reference>
<feature type="domain" description="PDZ" evidence="4">
    <location>
        <begin position="301"/>
        <end position="353"/>
    </location>
</feature>
<comment type="similarity">
    <text evidence="1">Belongs to the peptidase S1C family.</text>
</comment>
<dbReference type="Gene3D" id="2.40.10.120">
    <property type="match status" value="1"/>
</dbReference>
<dbReference type="AlphaFoldDB" id="E6PFP8"/>
<evidence type="ECO:0000256" key="3">
    <source>
        <dbReference type="ARBA" id="ARBA00022801"/>
    </source>
</evidence>
<dbReference type="SMART" id="SM00228">
    <property type="entry name" value="PDZ"/>
    <property type="match status" value="1"/>
</dbReference>
<dbReference type="SUPFAM" id="SSF50156">
    <property type="entry name" value="PDZ domain-like"/>
    <property type="match status" value="1"/>
</dbReference>
<dbReference type="InterPro" id="IPR036034">
    <property type="entry name" value="PDZ_sf"/>
</dbReference>
<dbReference type="PANTHER" id="PTHR22939:SF129">
    <property type="entry name" value="SERINE PROTEASE HTRA2, MITOCHONDRIAL"/>
    <property type="match status" value="1"/>
</dbReference>
<dbReference type="InterPro" id="IPR009003">
    <property type="entry name" value="Peptidase_S1_PA"/>
</dbReference>
<dbReference type="InterPro" id="IPR001478">
    <property type="entry name" value="PDZ"/>
</dbReference>
<sequence length="398" mass="41507">MKQRVLPTLIIALVGASVGSFLMMLYASTHFAGVAGPNHSLPAVSAAPLQGISDQDRIVSAVKRTKPSVVAIQLDVNGQRVVPFFQGFFGQGGPGVEEPYKGKASGSGFVYDTKGDIVTNAHVVTPPQGGNITKLTVVFADGDHVPAHVVAENIGADLAVIRVDGYKKLPPPLQFANFDRVEQGQWAIAIGEPLELQQTVTLGIVSAFNRNEPIQNDSGQTIDFKGLLQTSAPINPGNSGGPLIDDHGKVIGINQSTVKSAYAQGIGFAIPANTVQRVVAEMLAHPGITQGTNEGYMGIQMADLTPGLRNQIGYTTGPNGIAVIAVVPGSPADKAGLEPGNVILSVDGKPYTKTADLVKYIAGKKPGSVVRIDLWAQGLKKFAAVTLTERPATAGTVP</sequence>
<dbReference type="PROSITE" id="PS50106">
    <property type="entry name" value="PDZ"/>
    <property type="match status" value="1"/>
</dbReference>